<evidence type="ECO:0000256" key="9">
    <source>
        <dbReference type="SAM" id="MobiDB-lite"/>
    </source>
</evidence>
<dbReference type="InterPro" id="IPR029063">
    <property type="entry name" value="SAM-dependent_MTases_sf"/>
</dbReference>
<dbReference type="PANTHER" id="PTHR11727">
    <property type="entry name" value="DIMETHYLADENOSINE TRANSFERASE"/>
    <property type="match status" value="1"/>
</dbReference>
<keyword evidence="2 7" id="KW-0698">rRNA processing</keyword>
<dbReference type="Gene3D" id="3.40.50.150">
    <property type="entry name" value="Vaccinia Virus protein VP39"/>
    <property type="match status" value="1"/>
</dbReference>
<keyword evidence="6 7" id="KW-0694">RNA-binding</keyword>
<dbReference type="FunFam" id="1.10.8.100:FF:000001">
    <property type="entry name" value="Ribosomal RNA small subunit methyltransferase A"/>
    <property type="match status" value="1"/>
</dbReference>
<dbReference type="NCBIfam" id="TIGR00755">
    <property type="entry name" value="ksgA"/>
    <property type="match status" value="1"/>
</dbReference>
<dbReference type="GO" id="GO:0052908">
    <property type="term" value="F:16S rRNA (adenine(1518)-N(6)/adenine(1519)-N(6))-dimethyltransferase activity"/>
    <property type="evidence" value="ECO:0007669"/>
    <property type="project" value="UniProtKB-EC"/>
</dbReference>
<dbReference type="GO" id="GO:0003723">
    <property type="term" value="F:RNA binding"/>
    <property type="evidence" value="ECO:0007669"/>
    <property type="project" value="UniProtKB-UniRule"/>
</dbReference>
<dbReference type="EMBL" id="SRLD01000001">
    <property type="protein sequence ID" value="TGE20246.1"/>
    <property type="molecule type" value="Genomic_DNA"/>
</dbReference>
<dbReference type="InterPro" id="IPR001737">
    <property type="entry name" value="KsgA/Erm"/>
</dbReference>
<evidence type="ECO:0000256" key="6">
    <source>
        <dbReference type="ARBA" id="ARBA00022884"/>
    </source>
</evidence>
<feature type="binding site" evidence="7 8">
    <location>
        <position position="15"/>
    </location>
    <ligand>
        <name>S-adenosyl-L-methionine</name>
        <dbReference type="ChEBI" id="CHEBI:59789"/>
    </ligand>
</feature>
<dbReference type="InterPro" id="IPR023165">
    <property type="entry name" value="rRNA_Ade_diMease-like_C"/>
</dbReference>
<gene>
    <name evidence="7 11" type="primary">rsmA</name>
    <name evidence="7" type="synonym">ksgA</name>
    <name evidence="11" type="ORF">E5J99_00960</name>
</gene>
<evidence type="ECO:0000256" key="2">
    <source>
        <dbReference type="ARBA" id="ARBA00022552"/>
    </source>
</evidence>
<evidence type="ECO:0000256" key="3">
    <source>
        <dbReference type="ARBA" id="ARBA00022603"/>
    </source>
</evidence>
<dbReference type="GO" id="GO:0005829">
    <property type="term" value="C:cytosol"/>
    <property type="evidence" value="ECO:0007669"/>
    <property type="project" value="TreeGrafter"/>
</dbReference>
<dbReference type="Gene3D" id="1.10.8.100">
    <property type="entry name" value="Ribosomal RNA adenine dimethylase-like, domain 2"/>
    <property type="match status" value="1"/>
</dbReference>
<evidence type="ECO:0000256" key="7">
    <source>
        <dbReference type="HAMAP-Rule" id="MF_00607"/>
    </source>
</evidence>
<organism evidence="11 12">
    <name type="scientific">Hymenobacter elongatus</name>
    <dbReference type="NCBI Taxonomy" id="877208"/>
    <lineage>
        <taxon>Bacteria</taxon>
        <taxon>Pseudomonadati</taxon>
        <taxon>Bacteroidota</taxon>
        <taxon>Cytophagia</taxon>
        <taxon>Cytophagales</taxon>
        <taxon>Hymenobacteraceae</taxon>
        <taxon>Hymenobacter</taxon>
    </lineage>
</organism>
<keyword evidence="4 7" id="KW-0808">Transferase</keyword>
<comment type="subcellular location">
    <subcellularLocation>
        <location evidence="7">Cytoplasm</location>
    </subcellularLocation>
</comment>
<comment type="caution">
    <text evidence="11">The sequence shown here is derived from an EMBL/GenBank/DDBJ whole genome shotgun (WGS) entry which is preliminary data.</text>
</comment>
<feature type="binding site" evidence="7 8">
    <location>
        <position position="13"/>
    </location>
    <ligand>
        <name>S-adenosyl-L-methionine</name>
        <dbReference type="ChEBI" id="CHEBI:59789"/>
    </ligand>
</feature>
<sequence length="285" mass="32208">MDHVSPKKHLGQHFLADPNIARRIVDSLRLPDSVTEVLEIGPGMGVLTGDLLKHPEYRTTVVEIDRESVAYLERNFPALDGRIISSDFLKQDLGQLFPAQPLSIIGNFPYNISSQIFFQVLTHRHQVREVVGMIQKEVADRIAEPPGSKTYGILSVLLQAFYTVELLFTVPPHVFIPPPKVQSAVIRLTRNATEQLACDEKLFFKVVKQAFQTRRKTLRNALKPFGMPAEATTDPIFEKRAEQLSVADFVELTKHVQQHRVVAPPQVNNAKSRRAKEVSEETEEE</sequence>
<dbReference type="EC" id="2.1.1.182" evidence="7"/>
<keyword evidence="1 7" id="KW-0963">Cytoplasm</keyword>
<dbReference type="HAMAP" id="MF_00607">
    <property type="entry name" value="16SrRNA_methyltr_A"/>
    <property type="match status" value="1"/>
</dbReference>
<evidence type="ECO:0000313" key="12">
    <source>
        <dbReference type="Proteomes" id="UP000297739"/>
    </source>
</evidence>
<name>A0A4Z0PSD7_9BACT</name>
<protein>
    <recommendedName>
        <fullName evidence="7">Ribosomal RNA small subunit methyltransferase A</fullName>
        <ecNumber evidence="7">2.1.1.182</ecNumber>
    </recommendedName>
    <alternativeName>
        <fullName evidence="7">16S rRNA (adenine(1518)-N(6)/adenine(1519)-N(6))-dimethyltransferase</fullName>
    </alternativeName>
    <alternativeName>
        <fullName evidence="7">16S rRNA dimethyladenosine transferase</fullName>
    </alternativeName>
    <alternativeName>
        <fullName evidence="7">16S rRNA dimethylase</fullName>
    </alternativeName>
    <alternativeName>
        <fullName evidence="7">S-adenosylmethionine-6-N', N'-adenosyl(rRNA) dimethyltransferase</fullName>
    </alternativeName>
</protein>
<dbReference type="Pfam" id="PF00398">
    <property type="entry name" value="RrnaAD"/>
    <property type="match status" value="1"/>
</dbReference>
<feature type="binding site" evidence="7 8">
    <location>
        <position position="63"/>
    </location>
    <ligand>
        <name>S-adenosyl-L-methionine</name>
        <dbReference type="ChEBI" id="CHEBI:59789"/>
    </ligand>
</feature>
<dbReference type="AlphaFoldDB" id="A0A4Z0PSD7"/>
<feature type="domain" description="Ribosomal RNA adenine methylase transferase N-terminal" evidence="10">
    <location>
        <begin position="20"/>
        <end position="192"/>
    </location>
</feature>
<dbReference type="SMART" id="SM00650">
    <property type="entry name" value="rADc"/>
    <property type="match status" value="1"/>
</dbReference>
<feature type="region of interest" description="Disordered" evidence="9">
    <location>
        <begin position="266"/>
        <end position="285"/>
    </location>
</feature>
<feature type="binding site" evidence="7 8">
    <location>
        <position position="41"/>
    </location>
    <ligand>
        <name>S-adenosyl-L-methionine</name>
        <dbReference type="ChEBI" id="CHEBI:59789"/>
    </ligand>
</feature>
<proteinExistence type="inferred from homology"/>
<dbReference type="PROSITE" id="PS51689">
    <property type="entry name" value="SAM_RNA_A_N6_MT"/>
    <property type="match status" value="1"/>
</dbReference>
<evidence type="ECO:0000256" key="4">
    <source>
        <dbReference type="ARBA" id="ARBA00022679"/>
    </source>
</evidence>
<evidence type="ECO:0000259" key="10">
    <source>
        <dbReference type="SMART" id="SM00650"/>
    </source>
</evidence>
<feature type="binding site" evidence="7 8">
    <location>
        <position position="87"/>
    </location>
    <ligand>
        <name>S-adenosyl-L-methionine</name>
        <dbReference type="ChEBI" id="CHEBI:59789"/>
    </ligand>
</feature>
<evidence type="ECO:0000256" key="1">
    <source>
        <dbReference type="ARBA" id="ARBA00022490"/>
    </source>
</evidence>
<evidence type="ECO:0000313" key="11">
    <source>
        <dbReference type="EMBL" id="TGE20246.1"/>
    </source>
</evidence>
<dbReference type="OrthoDB" id="9814755at2"/>
<comment type="similarity">
    <text evidence="7">Belongs to the class I-like SAM-binding methyltransferase superfamily. rRNA adenine N(6)-methyltransferase family. RsmA subfamily.</text>
</comment>
<comment type="catalytic activity">
    <reaction evidence="7">
        <text>adenosine(1518)/adenosine(1519) in 16S rRNA + 4 S-adenosyl-L-methionine = N(6)-dimethyladenosine(1518)/N(6)-dimethyladenosine(1519) in 16S rRNA + 4 S-adenosyl-L-homocysteine + 4 H(+)</text>
        <dbReference type="Rhea" id="RHEA:19609"/>
        <dbReference type="Rhea" id="RHEA-COMP:10232"/>
        <dbReference type="Rhea" id="RHEA-COMP:10233"/>
        <dbReference type="ChEBI" id="CHEBI:15378"/>
        <dbReference type="ChEBI" id="CHEBI:57856"/>
        <dbReference type="ChEBI" id="CHEBI:59789"/>
        <dbReference type="ChEBI" id="CHEBI:74411"/>
        <dbReference type="ChEBI" id="CHEBI:74493"/>
        <dbReference type="EC" id="2.1.1.182"/>
    </reaction>
</comment>
<reference evidence="11 12" key="1">
    <citation type="submission" date="2019-04" db="EMBL/GenBank/DDBJ databases">
        <authorList>
            <person name="Feng G."/>
            <person name="Zhang J."/>
            <person name="Zhu H."/>
        </authorList>
    </citation>
    <scope>NUCLEOTIDE SEQUENCE [LARGE SCALE GENOMIC DNA]</scope>
    <source>
        <strain evidence="11 12">JCM 17223</strain>
    </source>
</reference>
<dbReference type="PANTHER" id="PTHR11727:SF7">
    <property type="entry name" value="DIMETHYLADENOSINE TRANSFERASE-RELATED"/>
    <property type="match status" value="1"/>
</dbReference>
<dbReference type="Proteomes" id="UP000297739">
    <property type="component" value="Unassembled WGS sequence"/>
</dbReference>
<dbReference type="CDD" id="cd02440">
    <property type="entry name" value="AdoMet_MTases"/>
    <property type="match status" value="1"/>
</dbReference>
<accession>A0A4Z0PSD7</accession>
<keyword evidence="12" id="KW-1185">Reference proteome</keyword>
<dbReference type="InterPro" id="IPR011530">
    <property type="entry name" value="rRNA_adenine_dimethylase"/>
</dbReference>
<dbReference type="RefSeq" id="WP_135495920.1">
    <property type="nucleotide sequence ID" value="NZ_SRLD01000001.1"/>
</dbReference>
<dbReference type="InterPro" id="IPR020598">
    <property type="entry name" value="rRNA_Ade_methylase_Trfase_N"/>
</dbReference>
<feature type="binding site" evidence="7 8">
    <location>
        <position position="107"/>
    </location>
    <ligand>
        <name>S-adenosyl-L-methionine</name>
        <dbReference type="ChEBI" id="CHEBI:59789"/>
    </ligand>
</feature>
<dbReference type="SUPFAM" id="SSF53335">
    <property type="entry name" value="S-adenosyl-L-methionine-dependent methyltransferases"/>
    <property type="match status" value="1"/>
</dbReference>
<comment type="function">
    <text evidence="7">Specifically dimethylates two adjacent adenosines (A1518 and A1519) in the loop of a conserved hairpin near the 3'-end of 16S rRNA in the 30S particle. May play a critical role in biogenesis of 30S subunits.</text>
</comment>
<keyword evidence="5 7" id="KW-0949">S-adenosyl-L-methionine</keyword>
<evidence type="ECO:0000256" key="8">
    <source>
        <dbReference type="PROSITE-ProRule" id="PRU01026"/>
    </source>
</evidence>
<keyword evidence="3 7" id="KW-0489">Methyltransferase</keyword>
<evidence type="ECO:0000256" key="5">
    <source>
        <dbReference type="ARBA" id="ARBA00022691"/>
    </source>
</evidence>